<evidence type="ECO:0000256" key="9">
    <source>
        <dbReference type="ARBA" id="ARBA00023132"/>
    </source>
</evidence>
<dbReference type="GO" id="GO:0036228">
    <property type="term" value="P:protein localization to nuclear inner membrane"/>
    <property type="evidence" value="ECO:0007669"/>
    <property type="project" value="TreeGrafter"/>
</dbReference>
<evidence type="ECO:0000256" key="7">
    <source>
        <dbReference type="ARBA" id="ARBA00022927"/>
    </source>
</evidence>
<comment type="subcellular location">
    <subcellularLocation>
        <location evidence="1">Nucleus membrane</location>
        <topology evidence="1">Peripheral membrane protein</topology>
        <orientation evidence="1">Cytoplasmic side</orientation>
    </subcellularLocation>
    <subcellularLocation>
        <location evidence="3">Nucleus membrane</location>
        <topology evidence="3">Peripheral membrane protein</topology>
        <orientation evidence="3">Nucleoplasmic side</orientation>
    </subcellularLocation>
    <subcellularLocation>
        <location evidence="2">Nucleus</location>
        <location evidence="2">Nuclear pore complex</location>
    </subcellularLocation>
</comment>
<name>A0A376B6Z4_9ASCO</name>
<dbReference type="Gene3D" id="1.20.58.1780">
    <property type="match status" value="1"/>
</dbReference>
<keyword evidence="5" id="KW-0813">Transport</keyword>
<evidence type="ECO:0000256" key="11">
    <source>
        <dbReference type="ARBA" id="ARBA00023242"/>
    </source>
</evidence>
<evidence type="ECO:0000256" key="1">
    <source>
        <dbReference type="ARBA" id="ARBA00004335"/>
    </source>
</evidence>
<keyword evidence="8" id="KW-0811">Translocation</keyword>
<evidence type="ECO:0000256" key="4">
    <source>
        <dbReference type="ARBA" id="ARBA00007373"/>
    </source>
</evidence>
<accession>A0A376B6Z4</accession>
<evidence type="ECO:0000256" key="2">
    <source>
        <dbReference type="ARBA" id="ARBA00004567"/>
    </source>
</evidence>
<evidence type="ECO:0000256" key="3">
    <source>
        <dbReference type="ARBA" id="ARBA00004620"/>
    </source>
</evidence>
<evidence type="ECO:0000256" key="6">
    <source>
        <dbReference type="ARBA" id="ARBA00022816"/>
    </source>
</evidence>
<dbReference type="GO" id="GO:0031965">
    <property type="term" value="C:nuclear membrane"/>
    <property type="evidence" value="ECO:0007669"/>
    <property type="project" value="UniProtKB-SubCell"/>
</dbReference>
<dbReference type="Gene3D" id="1.25.40.450">
    <property type="entry name" value="Nucleoporin, helical domain, N-terminal subdomain"/>
    <property type="match status" value="1"/>
</dbReference>
<dbReference type="InterPro" id="IPR007187">
    <property type="entry name" value="Nucleoporin_Nup133/Nup155_C"/>
</dbReference>
<dbReference type="GO" id="GO:0006405">
    <property type="term" value="P:RNA export from nucleus"/>
    <property type="evidence" value="ECO:0007669"/>
    <property type="project" value="TreeGrafter"/>
</dbReference>
<evidence type="ECO:0000313" key="14">
    <source>
        <dbReference type="EMBL" id="SSD60466.1"/>
    </source>
</evidence>
<gene>
    <name evidence="14" type="ORF">SCODWIG_02227</name>
</gene>
<comment type="similarity">
    <text evidence="4">Belongs to the non-repetitive/WGA-negative nucleoporin family.</text>
</comment>
<dbReference type="Gene3D" id="1.25.40.440">
    <property type="entry name" value="Nucleoporin, helical domain, central subdomain"/>
    <property type="match status" value="1"/>
</dbReference>
<dbReference type="GO" id="GO:0006606">
    <property type="term" value="P:protein import into nucleus"/>
    <property type="evidence" value="ECO:0007669"/>
    <property type="project" value="TreeGrafter"/>
</dbReference>
<dbReference type="InterPro" id="IPR014908">
    <property type="entry name" value="Nucleoporin_Nup133/Nup155_N"/>
</dbReference>
<dbReference type="InterPro" id="IPR042537">
    <property type="entry name" value="Nucleoporin_Nup155_C_2"/>
</dbReference>
<feature type="domain" description="Nucleoporin Nup133/Nup155-like C-terminal" evidence="12">
    <location>
        <begin position="712"/>
        <end position="1423"/>
    </location>
</feature>
<dbReference type="EMBL" id="UFAJ01000361">
    <property type="protein sequence ID" value="SSD60466.1"/>
    <property type="molecule type" value="Genomic_DNA"/>
</dbReference>
<evidence type="ECO:0000256" key="10">
    <source>
        <dbReference type="ARBA" id="ARBA00023136"/>
    </source>
</evidence>
<keyword evidence="6" id="KW-0509">mRNA transport</keyword>
<dbReference type="InterPro" id="IPR042533">
    <property type="entry name" value="Nucleoporin_Nup155_C_1"/>
</dbReference>
<dbReference type="Gene3D" id="1.10.167.20">
    <property type="match status" value="1"/>
</dbReference>
<dbReference type="Gene3D" id="1.20.120.1050">
    <property type="match status" value="1"/>
</dbReference>
<dbReference type="PANTHER" id="PTHR10350">
    <property type="entry name" value="NUCLEAR PORE COMPLEX PROTEIN NUP155"/>
    <property type="match status" value="1"/>
</dbReference>
<feature type="domain" description="Nucleoporin Nup133/Nup155-like N-terminal" evidence="13">
    <location>
        <begin position="112"/>
        <end position="574"/>
    </location>
</feature>
<dbReference type="InterPro" id="IPR004870">
    <property type="entry name" value="Nucleoporin_Nup155"/>
</dbReference>
<dbReference type="GO" id="GO:0000972">
    <property type="term" value="P:transcription-dependent tethering of RNA polymerase II gene DNA at nuclear periphery"/>
    <property type="evidence" value="ECO:0007669"/>
    <property type="project" value="TreeGrafter"/>
</dbReference>
<dbReference type="FunFam" id="1.25.40.440:FF:000001">
    <property type="entry name" value="Nuclear pore complex subunit"/>
    <property type="match status" value="1"/>
</dbReference>
<keyword evidence="15" id="KW-1185">Reference proteome</keyword>
<dbReference type="FunFam" id="1.25.40.450:FF:000002">
    <property type="entry name" value="Putative non-repetitive nucleoporin"/>
    <property type="match status" value="1"/>
</dbReference>
<reference evidence="15" key="1">
    <citation type="submission" date="2018-06" db="EMBL/GenBank/DDBJ databases">
        <authorList>
            <person name="Guldener U."/>
        </authorList>
    </citation>
    <scope>NUCLEOTIDE SEQUENCE [LARGE SCALE GENOMIC DNA]</scope>
    <source>
        <strain evidence="15">UTAD17</strain>
    </source>
</reference>
<dbReference type="GO" id="GO:0051028">
    <property type="term" value="P:mRNA transport"/>
    <property type="evidence" value="ECO:0007669"/>
    <property type="project" value="UniProtKB-KW"/>
</dbReference>
<keyword evidence="10" id="KW-0472">Membrane</keyword>
<evidence type="ECO:0000256" key="8">
    <source>
        <dbReference type="ARBA" id="ARBA00023010"/>
    </source>
</evidence>
<dbReference type="GO" id="GO:0044611">
    <property type="term" value="C:nuclear pore inner ring"/>
    <property type="evidence" value="ECO:0007669"/>
    <property type="project" value="TreeGrafter"/>
</dbReference>
<keyword evidence="11" id="KW-0539">Nucleus</keyword>
<evidence type="ECO:0000259" key="13">
    <source>
        <dbReference type="Pfam" id="PF08801"/>
    </source>
</evidence>
<dbReference type="Proteomes" id="UP000262825">
    <property type="component" value="Unassembled WGS sequence"/>
</dbReference>
<evidence type="ECO:0000256" key="5">
    <source>
        <dbReference type="ARBA" id="ARBA00022448"/>
    </source>
</evidence>
<dbReference type="Pfam" id="PF08801">
    <property type="entry name" value="Nucleoporin_N"/>
    <property type="match status" value="1"/>
</dbReference>
<dbReference type="Pfam" id="PF03177">
    <property type="entry name" value="Nucleoporin_C"/>
    <property type="match status" value="1"/>
</dbReference>
<evidence type="ECO:0000313" key="15">
    <source>
        <dbReference type="Proteomes" id="UP000262825"/>
    </source>
</evidence>
<dbReference type="PANTHER" id="PTHR10350:SF6">
    <property type="entry name" value="NUCLEAR PORE COMPLEX PROTEIN NUP155"/>
    <property type="match status" value="1"/>
</dbReference>
<proteinExistence type="inferred from homology"/>
<evidence type="ECO:0000259" key="12">
    <source>
        <dbReference type="Pfam" id="PF03177"/>
    </source>
</evidence>
<organism evidence="14 15">
    <name type="scientific">Saccharomycodes ludwigii</name>
    <dbReference type="NCBI Taxonomy" id="36035"/>
    <lineage>
        <taxon>Eukaryota</taxon>
        <taxon>Fungi</taxon>
        <taxon>Dikarya</taxon>
        <taxon>Ascomycota</taxon>
        <taxon>Saccharomycotina</taxon>
        <taxon>Saccharomycetes</taxon>
        <taxon>Saccharomycodales</taxon>
        <taxon>Saccharomycodaceae</taxon>
        <taxon>Saccharomycodes</taxon>
    </lineage>
</organism>
<protein>
    <submittedName>
        <fullName evidence="14">Related to Nucleoporin NUP170</fullName>
    </submittedName>
</protein>
<dbReference type="VEuPathDB" id="FungiDB:SCODWIG_02227"/>
<dbReference type="GO" id="GO:0051292">
    <property type="term" value="P:nuclear pore complex assembly"/>
    <property type="evidence" value="ECO:0007669"/>
    <property type="project" value="UniProtKB-ARBA"/>
</dbReference>
<keyword evidence="7" id="KW-0653">Protein transport</keyword>
<dbReference type="GO" id="GO:0017056">
    <property type="term" value="F:structural constituent of nuclear pore"/>
    <property type="evidence" value="ECO:0007669"/>
    <property type="project" value="InterPro"/>
</dbReference>
<keyword evidence="9" id="KW-0906">Nuclear pore complex</keyword>
<sequence length="1429" mass="162197">MPNENGTNGSSTETKVISNKLSTNGHSNTNNTAAAITNIAPLSNFFSNIMNTRNETVRIKGFNEKPPLELASQYIDNLNELDNNAPILDVNSYYNNGVEYNFSKDIGGLGAFTPFQRSQVINIPEELLKKTNSANTIDSNMGIFSEIDRCWITFDSKIVLWNMKQSGVFQTIDEFKAPIVKISLVKPRPCTFVNTITHLLIVATTQDLNLFAISYDSEEEELSVYNTELSIALNGLIVQDIVVYESTGQIFFTTKDDLNIWEFQYSNTDEWFNAKCSKICLTQSRLSNLVPTSMVNKLSTIFASSSKPEELIQLVIDQSRGIIYTLSNKSVIRAYGITSKNSLESPLISTPEDMKQRISVTSSWRAAILKNEYFKIVKIVPILNKENRNLFLVAITVGGCRLYFNGFINQHNSKKVGALLLESVKFPPVSQEVINQKINSELNTKGKLLPNNLSDSYNFMKYRLQRSSSVLLSTSAASTIISPGIFFCPVEKDAKDGDAKAHKLFVSVPDYGILKNYNKYLENAAFLDTNDEVRAIAPITPLFNATETPYGYCNEFATQYSIEPLQVAVLTDTTLEIYKYRTPDFVFEDLISGSNVLPFVLNYGQAEACSTALFCSCKFNRPESLRSSSLNFFLTGIPGIVDLKPVYKKTGLVSYLMSPAGRPSASASTMSTSSAFAPRTPVKNSITTTSTNSSAVHEETLSEYSMDDVVLSSRFYGIALLVARMTRNLWNKPVFEVFKNCKFDSSNNDKIVVNSVIDNQIISKFSVPRNRIEYYLSSIVVVDDFLNAHSDQLLYTTASLSQFKDKKEELANNAENIAVASMIRLIKSMKEALSFLLVLYDESEVDGFEGQYLAFKDIIKYLSLEVQTKLKDMNFKDLFSLSSLETKTLIRELSSSIINRNLMRGRSIDYITNALQERCGSFCSSDDVLGYRAIEHLKKAKEIGLRDLEALNYHLKNATALFERACDDISTANIKEAVDIMLELHYYPKAIEFLLNLANRFDKGKQAYQYVSDGRLEHDERKILYDKRMMVYDLVFEILVKLDNLDSSKVKNTDRLRNDSYNVVLKYDDKLFHYSLYDWLVSQNQEEKLLQIDTDYILPYLREKASSSLDICNLLWVYHSKRQNFYEAACILYSIAISDFDIKLAKRIEFLSRASGFCKGICPPSQRQQMISLSSDIREVFQVSEVQDEILLLVENDSRFLEGGDNIAIKKDLLKQLDGKILNVSDLFNDFAEPLEYYEICLLIFKISDFRVHEEIMLKWQQLFDSLKKEVCNSNNTSNDAINEDNRLQLVNLVSGVVTNIGKKIHTSDFVFPIGELIPLITELFYGSNDGEIVYSDEIIKPGFIVNIFLSCGVSYDKMYYVFKDLIQANGYVVGIYKREINWLIKKWYEEDRNLRDLVSYDQIRGLKDDYSVESDPIEKFIKTTGNCV</sequence>